<dbReference type="AlphaFoldDB" id="A0A0E1X157"/>
<accession>A0A0E1X157</accession>
<dbReference type="GeneID" id="55590394"/>
<dbReference type="HOGENOM" id="CLU_094542_0_0_5"/>
<organism evidence="1">
    <name type="scientific">Brucella pinnipedialis M292/94/1</name>
    <dbReference type="NCBI Taxonomy" id="520462"/>
    <lineage>
        <taxon>Bacteria</taxon>
        <taxon>Pseudomonadati</taxon>
        <taxon>Pseudomonadota</taxon>
        <taxon>Alphaproteobacteria</taxon>
        <taxon>Hyphomicrobiales</taxon>
        <taxon>Brucellaceae</taxon>
        <taxon>Brucella/Ochrobactrum group</taxon>
        <taxon>Brucella</taxon>
    </lineage>
</organism>
<name>A0A0E1X157_9HYPH</name>
<evidence type="ECO:0000313" key="1">
    <source>
        <dbReference type="EMBL" id="EEZ30825.1"/>
    </source>
</evidence>
<reference evidence="1" key="1">
    <citation type="submission" date="2009-01" db="EMBL/GenBank/DDBJ databases">
        <title>The Genome Sequence of Brucella pinnipedialis M292/94/1.</title>
        <authorList>
            <consortium name="The Broad Institute Genome Sequencing Platform"/>
            <person name="Ward D."/>
            <person name="Young S.K."/>
            <person name="Kodira C.D."/>
            <person name="Zeng Q."/>
            <person name="Koehrsen M."/>
            <person name="Alvarado L."/>
            <person name="Berlin A."/>
            <person name="Borenstein D."/>
            <person name="Chen Z."/>
            <person name="Engels R."/>
            <person name="Freedman E."/>
            <person name="Gellesch M."/>
            <person name="Goldberg J."/>
            <person name="Griggs A."/>
            <person name="Gujja S."/>
            <person name="Heiman D."/>
            <person name="Hepburn T."/>
            <person name="Howarth C."/>
            <person name="Jen D."/>
            <person name="Larson L."/>
            <person name="Lewis B."/>
            <person name="Mehta T."/>
            <person name="Park D."/>
            <person name="Pearson M."/>
            <person name="Roberts A."/>
            <person name="Saif S."/>
            <person name="Shea T."/>
            <person name="Shenoy N."/>
            <person name="Sisk P."/>
            <person name="Stolte C."/>
            <person name="Sykes S."/>
            <person name="Walk T."/>
            <person name="White J."/>
            <person name="Yandava C."/>
            <person name="Whatmore A.M."/>
            <person name="Perrett L.L."/>
            <person name="O'Callaghan D."/>
            <person name="Nusbaum C."/>
            <person name="Galagan J."/>
            <person name="Birren B."/>
        </authorList>
    </citation>
    <scope>NUCLEOTIDE SEQUENCE [LARGE SCALE GENOMIC DNA]</scope>
    <source>
        <strain evidence="1">M292/94/1</strain>
    </source>
</reference>
<gene>
    <name evidence="1" type="ORF">BALG_00945</name>
</gene>
<dbReference type="Proteomes" id="UP000004659">
    <property type="component" value="Unassembled WGS sequence"/>
</dbReference>
<proteinExistence type="predicted"/>
<dbReference type="EMBL" id="EQ999546">
    <property type="protein sequence ID" value="EEZ30825.1"/>
    <property type="molecule type" value="Genomic_DNA"/>
</dbReference>
<sequence length="254" mass="27650">MALPLFSAKMLLPVGNPPSLKTLATGLILACGIALPASAKDTLQVALADRSEFLPLSRSSIEANRGNTPALVPLPDALPRAIPKSASDGAPAPLHISKAIPEIHRDFDKLPEPVRAMRERMLEAARSGDIERLRPLLGVQDKATQLALEDNEEDVIDFLKSLSGDEDGREVLAIITDLLDTGYVHLNVGQQNEVYVWPYFYAMPLDKLTPPQIVELFQIVTAGDFEDMKKAGGYIFYSIGIGPDGSWRFFTAGQ</sequence>
<protein>
    <submittedName>
        <fullName evidence="1">Uncharacterized protein</fullName>
    </submittedName>
</protein>
<dbReference type="RefSeq" id="WP_002963812.1">
    <property type="nucleotide sequence ID" value="NZ_EQ999546.1"/>
</dbReference>